<dbReference type="CDD" id="cd00222">
    <property type="entry name" value="CollagenBindB"/>
    <property type="match status" value="1"/>
</dbReference>
<keyword evidence="3" id="KW-0732">Signal</keyword>
<dbReference type="RefSeq" id="WP_332087275.1">
    <property type="nucleotide sequence ID" value="NZ_JARBCY010000033.1"/>
</dbReference>
<dbReference type="Pfam" id="PF05738">
    <property type="entry name" value="Cna_B"/>
    <property type="match status" value="3"/>
</dbReference>
<feature type="region of interest" description="Disordered" evidence="2">
    <location>
        <begin position="1656"/>
        <end position="1676"/>
    </location>
</feature>
<dbReference type="Gene3D" id="2.60.40.1140">
    <property type="entry name" value="Collagen-binding surface protein Cna, B-type domain"/>
    <property type="match status" value="4"/>
</dbReference>
<evidence type="ECO:0000313" key="5">
    <source>
        <dbReference type="EMBL" id="MEF3318133.1"/>
    </source>
</evidence>
<evidence type="ECO:0000256" key="1">
    <source>
        <dbReference type="ARBA" id="ARBA00004196"/>
    </source>
</evidence>
<evidence type="ECO:0000256" key="2">
    <source>
        <dbReference type="SAM" id="MobiDB-lite"/>
    </source>
</evidence>
<sequence>MKRKILTGFLALVLVLQAFIPSFAYALEEKPKDNKLITKKLESPDSNFITIGKLKGVGFSKGNPTASISVEEVEQKNNHKKEALGGLEIGDEIVPQALRSTKSPYIQGQQPADSEKPKYWANVQGKLTTVGIDGTTFDWNKVLGQGAKVKLLFTQTNGNVMTGVTYTLLVDKVGTYTWQGSDGKPTYLPLYDVDGNPYTYNVQIQRNFSENVQLIIQEINGTPGVSWRPEGDKQVATISFLNIEIQQVASTKFVSEWHTDLAETERPQIEGYFEADTDVDNDFNFPKNDTTRTILRSSFVENFVEDEDNGPWSFLSSELEKTPKTVEVKTDTAGLTFEEKNGVKTVTSGDHKFKYEFKYDVINGGKLTMTEVIPVTFDANGGKFENFTAPDTAKSIVKEVDYKEDLTDKAEDPTREGKTFKGWSTTADGKTPATDNDFKSITEKKTFYAIWENNDIKAKELTVSESFKDGTGYVNDFIPSLDTLKGQVKIKDANGDYQKLKAGDSLQILDDSGNPIADDDLKDKLYDKLKEDPSTEVSRNLTLKAKVNFADGTSQEIEIPIKVIKNIYEGTSTGGKPSYVPTDYVKVTVDPTDKAKEPQRTYYYVNPAAKVVIPGTNPTGKEDYKFIKWTIPGTPNPIEYKLADRHQFSGETTITAQYSKDVIPQEGNTKPEGVPDNFVKVTFVPTDKGTMEGAKIFWVNPAVEVTIPVNNPVGKTYYTFKEWKTGENADGAIYNPSTPTKFTDTNGTTITATYKESDNIIPYDPSVPDPMPRPEGYVRVTFAADPGLKLTESKAYYVKANAKDAEGNPITLGNAELVKPAYKEETGFKFKEWDKEDTLQIGTVDIVVTAKATKLDNVIPEKDGEGNPNTKPEGYKEVTFVVKIGDESKGSIEGVTKFYVNPTEYVTINPPATSANTGYEFGTWDKDATIPTVYDKDTTITGSFNGLKDIIPNKNPDGTENKKPDGYKTVTFVIDPATGGKIADKEVKVYYVNPAKEVTVPQPKTQADTGYEFEKWDKDTATAKKYDKDTTVKGNFKKLDDIIPSTDDEGNKNAKPEGYVTVTFDKGDHGELEGKTIYYVNPEADPVKTLANITKPEVKPETGYKFKSWNFADTKAIQSNITVIAQYTPIDDVIPKDKPTGEENDKPEGYITVTFEKGEHGELEGNTVFYINPNKAVVLEGKAPTIKPNTGYKFADWDTQIAKKIQYSDGDKITALYNEIGDVIPQEKTDGSDKPSGYLTVTFDKGDHGTLSGKTVYYVKPNTEVTVPAPTVTPATGYEFKDWDKALTQTFAKDTKITAQYAPLKNVIPGDQTKPDGYVTVTFKAENGSLAGTTRYYVKPNVEVNLKDKADVLTKNPDLGYTEVGGTWDPTLGPKTYTEDATYTFKFKKLDDIIPGDQTTERPKGYVKVEFRSDKNGSLDGNTIFYVNPNAKKTMSYITPLPTIKANKGYKVGSPNWHPDFTGDTSEIKEDRIYVANYEALGEAKITYIVRNPEMGSVSLGSEDLSEDQAIQGSTATAKPGYEFVKWINTKGDTVSDDAKFVPSEKQSATYIAVFRAKDPVTFTVNKVWSADIQDLPTMKFNLYRKVDGGQEEAVPGAEVKEITKTNTEATWTNLPKEDSQGKPYTYSVKETFKDQNDVKNDNWILGTMEDDGNGNKTITNKLKTVPGTGENPDEKVNRVGKLTITKKIESKVTQPKMEMFSSGFKKAPAAPMEFTFKVTDPYGNVVKVDGQDTFTLKANETKTLENLLYGEYTVEETDAKGLTPFVKVGDGDETQSKTGKVTLKTTDKEGTVAFTNKNVKPVENPNIIEVKATKVWENGPSTDHTAVVLKLSRQADGGQKEEVTDVTLDKSRDANDVNKFNYVWKDLPKINDKGEEYTYTVEEANVTDNKVTVNGNTYTVTQDGNTITNTYVVPQTEDLIATKQWVGVPDGTAKPEVKFQLQRTANGKTEVVGQAMDLTNNQANFGKQDKTDANGNVYVYSVKELGEDGNAFNHTNYTSEVNGLNVTNTYHAPEVKYTVTYKAGSSTATGTMAADTDVIGTYTVKANGFTNPGYTFKGWKLDNGTTVQPRATITVTANVTLTAQWEKTTTPPTPDPDKPNPDKPNPWDPNPWNPDYPKPWNPNYPDLPYIPRYPEIRYETIVQEKIVKVPVPIADNAYVKEVRYMQGFMGDFRPKDGLTRAEAAQILANALVEDGYKYNPNFKLPYKDIGEAWYTRAVKIVTEAKVFAGYDDGNFKPQDKITRNEWIATLKRFQELGDVSGNHMKLKDGHWAMAEIEAAYKEGWLKIYSDGLATYEGDKFIPREEVAAVSNKAFNRVLDKTYIVNNDKNLITYKDVKKDMWSYEDILCASNTFLYKKDLYRAHWIKEDNNQFNINTDGFEIVKAKFQRNPR</sequence>
<comment type="caution">
    <text evidence="5">The sequence shown here is derived from an EMBL/GenBank/DDBJ whole genome shotgun (WGS) entry which is preliminary data.</text>
</comment>
<gene>
    <name evidence="5" type="ORF">PV361_05395</name>
</gene>
<accession>A0ABU7XA50</accession>
<organism evidence="5 6">
    <name type="scientific">Peptoniphilus grossensis</name>
    <dbReference type="NCBI Taxonomy" id="1465756"/>
    <lineage>
        <taxon>Bacteria</taxon>
        <taxon>Bacillati</taxon>
        <taxon>Bacillota</taxon>
        <taxon>Tissierellia</taxon>
        <taxon>Tissierellales</taxon>
        <taxon>Peptoniphilaceae</taxon>
        <taxon>Peptoniphilus</taxon>
    </lineage>
</organism>
<dbReference type="Gene3D" id="2.60.40.4270">
    <property type="entry name" value="Listeria-Bacteroides repeat domain"/>
    <property type="match status" value="2"/>
</dbReference>
<dbReference type="Proteomes" id="UP001328425">
    <property type="component" value="Unassembled WGS sequence"/>
</dbReference>
<dbReference type="InterPro" id="IPR044060">
    <property type="entry name" value="Bacterial_rp_domain"/>
</dbReference>
<evidence type="ECO:0000259" key="4">
    <source>
        <dbReference type="PROSITE" id="PS51272"/>
    </source>
</evidence>
<evidence type="ECO:0000313" key="6">
    <source>
        <dbReference type="Proteomes" id="UP001328425"/>
    </source>
</evidence>
<feature type="domain" description="SLH" evidence="4">
    <location>
        <begin position="2120"/>
        <end position="2201"/>
    </location>
</feature>
<dbReference type="NCBIfam" id="TIGR02543">
    <property type="entry name" value="List_Bact_rpt"/>
    <property type="match status" value="2"/>
</dbReference>
<dbReference type="InterPro" id="IPR042229">
    <property type="entry name" value="Listeria/Bacterioides_rpt_sf"/>
</dbReference>
<feature type="signal peptide" evidence="3">
    <location>
        <begin position="1"/>
        <end position="26"/>
    </location>
</feature>
<evidence type="ECO:0000256" key="3">
    <source>
        <dbReference type="SAM" id="SignalP"/>
    </source>
</evidence>
<feature type="domain" description="SLH" evidence="4">
    <location>
        <begin position="2202"/>
        <end position="2265"/>
    </location>
</feature>
<dbReference type="Pfam" id="PF18998">
    <property type="entry name" value="Flg_new_2"/>
    <property type="match status" value="2"/>
</dbReference>
<reference evidence="5 6" key="1">
    <citation type="submission" date="2022-11" db="EMBL/GenBank/DDBJ databases">
        <title>The First Case of Preauricular Fistular Abscess Caused by Peptoniphilus grossensis.</title>
        <authorList>
            <person name="Byun J.-H."/>
        </authorList>
    </citation>
    <scope>NUCLEOTIDE SEQUENCE [LARGE SCALE GENOMIC DNA]</scope>
    <source>
        <strain evidence="5 6">GYB008</strain>
    </source>
</reference>
<name>A0ABU7XA50_9FIRM</name>
<keyword evidence="6" id="KW-1185">Reference proteome</keyword>
<feature type="compositionally biased region" description="Pro residues" evidence="2">
    <location>
        <begin position="2103"/>
        <end position="2115"/>
    </location>
</feature>
<dbReference type="PROSITE" id="PS51272">
    <property type="entry name" value="SLH"/>
    <property type="match status" value="2"/>
</dbReference>
<dbReference type="Pfam" id="PF00395">
    <property type="entry name" value="SLH"/>
    <property type="match status" value="1"/>
</dbReference>
<feature type="region of interest" description="Disordered" evidence="2">
    <location>
        <begin position="2084"/>
        <end position="2115"/>
    </location>
</feature>
<proteinExistence type="predicted"/>
<dbReference type="EMBL" id="JARBCY010000033">
    <property type="protein sequence ID" value="MEF3318133.1"/>
    <property type="molecule type" value="Genomic_DNA"/>
</dbReference>
<dbReference type="InterPro" id="IPR008454">
    <property type="entry name" value="Collagen-bd_Cna-like_B-typ_dom"/>
</dbReference>
<dbReference type="SUPFAM" id="SSF49478">
    <property type="entry name" value="Cna protein B-type domain"/>
    <property type="match status" value="3"/>
</dbReference>
<comment type="subcellular location">
    <subcellularLocation>
        <location evidence="1">Cell envelope</location>
    </subcellularLocation>
</comment>
<dbReference type="Pfam" id="PF09479">
    <property type="entry name" value="Flg_new"/>
    <property type="match status" value="3"/>
</dbReference>
<protein>
    <submittedName>
        <fullName evidence="5">InlB B-repeat-containing protein</fullName>
    </submittedName>
</protein>
<feature type="chain" id="PRO_5045569387" evidence="3">
    <location>
        <begin position="27"/>
        <end position="2392"/>
    </location>
</feature>
<dbReference type="InterPro" id="IPR013378">
    <property type="entry name" value="InlB-like_B-rpt"/>
</dbReference>
<dbReference type="InterPro" id="IPR001119">
    <property type="entry name" value="SLH_dom"/>
</dbReference>